<protein>
    <submittedName>
        <fullName evidence="1">Uncharacterized protein</fullName>
    </submittedName>
</protein>
<dbReference type="EMBL" id="HBIN01018516">
    <property type="protein sequence ID" value="CAE0444066.1"/>
    <property type="molecule type" value="Transcribed_RNA"/>
</dbReference>
<organism evidence="1">
    <name type="scientific">Aplanochytrium stocchinoi</name>
    <dbReference type="NCBI Taxonomy" id="215587"/>
    <lineage>
        <taxon>Eukaryota</taxon>
        <taxon>Sar</taxon>
        <taxon>Stramenopiles</taxon>
        <taxon>Bigyra</taxon>
        <taxon>Labyrinthulomycetes</taxon>
        <taxon>Thraustochytrida</taxon>
        <taxon>Thraustochytriidae</taxon>
        <taxon>Aplanochytrium</taxon>
    </lineage>
</organism>
<dbReference type="AlphaFoldDB" id="A0A7S3PMF9"/>
<reference evidence="1" key="1">
    <citation type="submission" date="2021-01" db="EMBL/GenBank/DDBJ databases">
        <authorList>
            <person name="Corre E."/>
            <person name="Pelletier E."/>
            <person name="Niang G."/>
            <person name="Scheremetjew M."/>
            <person name="Finn R."/>
            <person name="Kale V."/>
            <person name="Holt S."/>
            <person name="Cochrane G."/>
            <person name="Meng A."/>
            <person name="Brown T."/>
            <person name="Cohen L."/>
        </authorList>
    </citation>
    <scope>NUCLEOTIDE SEQUENCE</scope>
    <source>
        <strain evidence="1">GSBS06</strain>
    </source>
</reference>
<gene>
    <name evidence="1" type="ORF">ASTO00021_LOCUS14121</name>
</gene>
<proteinExistence type="predicted"/>
<accession>A0A7S3PMF9</accession>
<name>A0A7S3PMF9_9STRA</name>
<sequence length="312" mass="36557">MELTLPQSANYTAHESYSIDTTNHMDHTFCGIMFDIRAKTTLPVEYVEIYAVWVRGNLGPLTVWYTEGSYREKYDNKKEWNQVFEDTMAPTNQFTQLHLQKPVRIKSGESIGLYVHSKAPGDGAIVYDNERDRISHEDLFISLESGCAHISNEPFQNQHIWGWAWRPRREFVGRISQGVKYMLWRPVKEVHQKFPRSFREAVRTLLLVHNRNGSTFNILSNDILFFIINMCKWDWFGSLQDDETTTIKTAKDREGDDEYGVGWYNSDYRQEITNHAMSRLGDLYSRFHDAEYDELDDDSDSEYVEISEDADD</sequence>
<evidence type="ECO:0000313" key="1">
    <source>
        <dbReference type="EMBL" id="CAE0444066.1"/>
    </source>
</evidence>